<dbReference type="VEuPathDB" id="FungiDB:PSHT_01028"/>
<evidence type="ECO:0000313" key="4">
    <source>
        <dbReference type="Proteomes" id="UP000239156"/>
    </source>
</evidence>
<gene>
    <name evidence="3" type="ORF">PSTT_02128</name>
</gene>
<dbReference type="InterPro" id="IPR056924">
    <property type="entry name" value="SH3_Tf2-1"/>
</dbReference>
<feature type="domain" description="Tf2-1-like SH3-like" evidence="2">
    <location>
        <begin position="59"/>
        <end position="120"/>
    </location>
</feature>
<dbReference type="AlphaFoldDB" id="A0A2S4W143"/>
<evidence type="ECO:0000256" key="1">
    <source>
        <dbReference type="SAM" id="MobiDB-lite"/>
    </source>
</evidence>
<sequence>MPRNTLNDQLPHVHPTASDFKKMLDLTNQHAEKCVQESVEYNKTRWDKTHREPELIKIGDRVLLSTVNFNNLGGNKKLQPAFVGPFAMKALHGRNAVEVILSEQLSRKHPVFPVSLVKPYQGRPTEENTIPDEQTPPPFPLLEPLKGDVLKVHKILKDKKSRINGRDVRLYLISYKNTSADRDEGLPESNIPEVGGNECPIVLLSNIEAFGASKKKANAFKAWVNLNSLNLQIDNIPQFTTDYWNCIATLQLLGEAIEPVSLGHAILAKLPAGLFHVRNALIAAGSSSDLEVSYKTVLDLLDSQLSASTPTTKKIATTRVPQPSEPGEASALLTQKCPQGRHLPSATHTADNCFSIHPDRLIDFRKAMKAKQEAEAHLAMFVPPTMYNMEANTPEESKINDLARSLKALPIDPKEEDNDGHESEVSLI</sequence>
<reference evidence="3" key="1">
    <citation type="submission" date="2017-12" db="EMBL/GenBank/DDBJ databases">
        <title>Gene loss provides genomic basis for host adaptation in cereal stripe rust fungi.</title>
        <authorList>
            <person name="Xia C."/>
        </authorList>
    </citation>
    <scope>NUCLEOTIDE SEQUENCE [LARGE SCALE GENOMIC DNA]</scope>
    <source>
        <strain evidence="3">93-210</strain>
    </source>
</reference>
<dbReference type="EMBL" id="PKSL01000012">
    <property type="protein sequence ID" value="POW15494.1"/>
    <property type="molecule type" value="Genomic_DNA"/>
</dbReference>
<dbReference type="VEuPathDB" id="FungiDB:PSTT_02128"/>
<dbReference type="VEuPathDB" id="FungiDB:PSHT_03575"/>
<organism evidence="3 4">
    <name type="scientific">Puccinia striiformis</name>
    <dbReference type="NCBI Taxonomy" id="27350"/>
    <lineage>
        <taxon>Eukaryota</taxon>
        <taxon>Fungi</taxon>
        <taxon>Dikarya</taxon>
        <taxon>Basidiomycota</taxon>
        <taxon>Pucciniomycotina</taxon>
        <taxon>Pucciniomycetes</taxon>
        <taxon>Pucciniales</taxon>
        <taxon>Pucciniaceae</taxon>
        <taxon>Puccinia</taxon>
    </lineage>
</organism>
<dbReference type="Pfam" id="PF24626">
    <property type="entry name" value="SH3_Tf2-1"/>
    <property type="match status" value="1"/>
</dbReference>
<dbReference type="Proteomes" id="UP000239156">
    <property type="component" value="Unassembled WGS sequence"/>
</dbReference>
<comment type="caution">
    <text evidence="3">The sequence shown here is derived from an EMBL/GenBank/DDBJ whole genome shotgun (WGS) entry which is preliminary data.</text>
</comment>
<name>A0A2S4W143_9BASI</name>
<evidence type="ECO:0000259" key="2">
    <source>
        <dbReference type="Pfam" id="PF24626"/>
    </source>
</evidence>
<accession>A0A2S4W143</accession>
<keyword evidence="4" id="KW-1185">Reference proteome</keyword>
<evidence type="ECO:0000313" key="3">
    <source>
        <dbReference type="EMBL" id="POW15494.1"/>
    </source>
</evidence>
<feature type="region of interest" description="Disordered" evidence="1">
    <location>
        <begin position="408"/>
        <end position="428"/>
    </location>
</feature>
<proteinExistence type="predicted"/>
<protein>
    <recommendedName>
        <fullName evidence="2">Tf2-1-like SH3-like domain-containing protein</fullName>
    </recommendedName>
</protein>